<dbReference type="SMART" id="SM00589">
    <property type="entry name" value="PRY"/>
    <property type="match status" value="1"/>
</dbReference>
<feature type="compositionally biased region" description="Basic and acidic residues" evidence="4">
    <location>
        <begin position="1"/>
        <end position="22"/>
    </location>
</feature>
<evidence type="ECO:0000313" key="6">
    <source>
        <dbReference type="Ensembl" id="ENSPMGP00000001204.1"/>
    </source>
</evidence>
<dbReference type="STRING" id="409849.ENSPMGP00000001204"/>
<dbReference type="GO" id="GO:0008270">
    <property type="term" value="F:zinc ion binding"/>
    <property type="evidence" value="ECO:0007669"/>
    <property type="project" value="UniProtKB-KW"/>
</dbReference>
<dbReference type="SUPFAM" id="SSF49899">
    <property type="entry name" value="Concanavalin A-like lectins/glucanases"/>
    <property type="match status" value="1"/>
</dbReference>
<dbReference type="PROSITE" id="PS50188">
    <property type="entry name" value="B302_SPRY"/>
    <property type="match status" value="1"/>
</dbReference>
<feature type="domain" description="B30.2/SPRY" evidence="5">
    <location>
        <begin position="12"/>
        <end position="197"/>
    </location>
</feature>
<dbReference type="InterPro" id="IPR051051">
    <property type="entry name" value="E3_ubiq-ligase_TRIM/RNF"/>
</dbReference>
<keyword evidence="3" id="KW-0862">Zinc</keyword>
<keyword evidence="1" id="KW-0479">Metal-binding</keyword>
<dbReference type="Gene3D" id="2.60.120.920">
    <property type="match status" value="1"/>
</dbReference>
<dbReference type="InterPro" id="IPR043136">
    <property type="entry name" value="B30.2/SPRY_sf"/>
</dbReference>
<dbReference type="InterPro" id="IPR001870">
    <property type="entry name" value="B30.2/SPRY"/>
</dbReference>
<dbReference type="Pfam" id="PF13765">
    <property type="entry name" value="PRY"/>
    <property type="match status" value="1"/>
</dbReference>
<sequence length="197" mass="22530">MDEATENKHHLEERQRNDERQRAASKTYACDITLDPDTADPHVSLSDGNTRATFVFEKQRSPDHPDRFSVYQVLSREALTGRCYWELEWDGMVLIAAAYGNTERDCEFGDNGKSWALDCQSKSYSFWSNKVRSEISGPVRSRRIGVYLDHSAGALSFYSVQDETMRLLHRVQTRFTQALHAGVLVGFVSTARFLKLK</sequence>
<dbReference type="InterPro" id="IPR003877">
    <property type="entry name" value="SPRY_dom"/>
</dbReference>
<evidence type="ECO:0000256" key="3">
    <source>
        <dbReference type="ARBA" id="ARBA00022833"/>
    </source>
</evidence>
<dbReference type="SMART" id="SM00449">
    <property type="entry name" value="SPRY"/>
    <property type="match status" value="1"/>
</dbReference>
<name>A0A3B3Z9I2_9GOBI</name>
<evidence type="ECO:0000259" key="5">
    <source>
        <dbReference type="PROSITE" id="PS50188"/>
    </source>
</evidence>
<dbReference type="PRINTS" id="PR01407">
    <property type="entry name" value="BUTYPHLNCDUF"/>
</dbReference>
<dbReference type="PANTHER" id="PTHR25465">
    <property type="entry name" value="B-BOX DOMAIN CONTAINING"/>
    <property type="match status" value="1"/>
</dbReference>
<dbReference type="Proteomes" id="UP000261520">
    <property type="component" value="Unplaced"/>
</dbReference>
<organism evidence="6 7">
    <name type="scientific">Periophthalmus magnuspinnatus</name>
    <dbReference type="NCBI Taxonomy" id="409849"/>
    <lineage>
        <taxon>Eukaryota</taxon>
        <taxon>Metazoa</taxon>
        <taxon>Chordata</taxon>
        <taxon>Craniata</taxon>
        <taxon>Vertebrata</taxon>
        <taxon>Euteleostomi</taxon>
        <taxon>Actinopterygii</taxon>
        <taxon>Neopterygii</taxon>
        <taxon>Teleostei</taxon>
        <taxon>Neoteleostei</taxon>
        <taxon>Acanthomorphata</taxon>
        <taxon>Gobiaria</taxon>
        <taxon>Gobiiformes</taxon>
        <taxon>Gobioidei</taxon>
        <taxon>Gobiidae</taxon>
        <taxon>Oxudercinae</taxon>
        <taxon>Periophthalmus</taxon>
    </lineage>
</organism>
<dbReference type="InterPro" id="IPR006574">
    <property type="entry name" value="PRY"/>
</dbReference>
<dbReference type="Ensembl" id="ENSPMGT00000001273.1">
    <property type="protein sequence ID" value="ENSPMGP00000001204.1"/>
    <property type="gene ID" value="ENSPMGG00000001085.1"/>
</dbReference>
<dbReference type="InterPro" id="IPR013320">
    <property type="entry name" value="ConA-like_dom_sf"/>
</dbReference>
<protein>
    <recommendedName>
        <fullName evidence="5">B30.2/SPRY domain-containing protein</fullName>
    </recommendedName>
</protein>
<evidence type="ECO:0000256" key="4">
    <source>
        <dbReference type="SAM" id="MobiDB-lite"/>
    </source>
</evidence>
<evidence type="ECO:0000256" key="2">
    <source>
        <dbReference type="ARBA" id="ARBA00022771"/>
    </source>
</evidence>
<proteinExistence type="predicted"/>
<dbReference type="AlphaFoldDB" id="A0A3B3Z9I2"/>
<feature type="region of interest" description="Disordered" evidence="4">
    <location>
        <begin position="1"/>
        <end position="24"/>
    </location>
</feature>
<keyword evidence="2" id="KW-0863">Zinc-finger</keyword>
<reference evidence="6" key="2">
    <citation type="submission" date="2025-09" db="UniProtKB">
        <authorList>
            <consortium name="Ensembl"/>
        </authorList>
    </citation>
    <scope>IDENTIFICATION</scope>
</reference>
<keyword evidence="7" id="KW-1185">Reference proteome</keyword>
<dbReference type="InterPro" id="IPR003879">
    <property type="entry name" value="Butyrophylin_SPRY"/>
</dbReference>
<dbReference type="GO" id="GO:0005737">
    <property type="term" value="C:cytoplasm"/>
    <property type="evidence" value="ECO:0007669"/>
    <property type="project" value="UniProtKB-ARBA"/>
</dbReference>
<accession>A0A3B3Z9I2</accession>
<evidence type="ECO:0000313" key="7">
    <source>
        <dbReference type="Proteomes" id="UP000261520"/>
    </source>
</evidence>
<dbReference type="CDD" id="cd16040">
    <property type="entry name" value="SPRY_PRY_SNTX"/>
    <property type="match status" value="1"/>
</dbReference>
<dbReference type="Pfam" id="PF00622">
    <property type="entry name" value="SPRY"/>
    <property type="match status" value="1"/>
</dbReference>
<reference evidence="6" key="1">
    <citation type="submission" date="2025-08" db="UniProtKB">
        <authorList>
            <consortium name="Ensembl"/>
        </authorList>
    </citation>
    <scope>IDENTIFICATION</scope>
</reference>
<dbReference type="PANTHER" id="PTHR25465:SF5">
    <property type="entry name" value="E3 UBIQUITIN_ISG15 LIGASE TRIM25-RELATED"/>
    <property type="match status" value="1"/>
</dbReference>
<evidence type="ECO:0000256" key="1">
    <source>
        <dbReference type="ARBA" id="ARBA00022723"/>
    </source>
</evidence>